<dbReference type="InterPro" id="IPR001736">
    <property type="entry name" value="PLipase_D/transphosphatidylase"/>
</dbReference>
<proteinExistence type="inferred from homology"/>
<keyword evidence="6" id="KW-0863">Zinc-finger</keyword>
<evidence type="ECO:0000313" key="9">
    <source>
        <dbReference type="EMBL" id="JAC82594.1"/>
    </source>
</evidence>
<evidence type="ECO:0000259" key="8">
    <source>
        <dbReference type="PROSITE" id="PS50103"/>
    </source>
</evidence>
<dbReference type="Gene3D" id="3.30.870.10">
    <property type="entry name" value="Endonuclease Chain A"/>
    <property type="match status" value="1"/>
</dbReference>
<evidence type="ECO:0000256" key="5">
    <source>
        <dbReference type="ARBA" id="ARBA00040549"/>
    </source>
</evidence>
<sequence>MGQSSSKGRSRRSETYKPDVEVVECLWFPDEKLPCRNWVLDGTCHRRHCNFAHVETSLSRFLQQFKTANKSIDIALYTITCNEISAAILDCHKRGVEVRIVTDDNQIRTAGSDILSLHAAGIPVRHDNSVVYHMHHKFAVFDKQVVATGSLNWTRQAVLHNQENMVILRGAAVAKQFEAEFERLWQRFRDNRL</sequence>
<feature type="domain" description="C3H1-type" evidence="8">
    <location>
        <begin position="29"/>
        <end position="56"/>
    </location>
</feature>
<comment type="similarity">
    <text evidence="4">Belongs to the phospholipase D family. MitoPLD/Zucchini subfamily.</text>
</comment>
<keyword evidence="1" id="KW-0378">Hydrolase</keyword>
<dbReference type="PANTHER" id="PTHR43856:SF1">
    <property type="entry name" value="MITOCHONDRIAL CARDIOLIPIN HYDROLASE"/>
    <property type="match status" value="1"/>
</dbReference>
<keyword evidence="6" id="KW-0862">Zinc</keyword>
<keyword evidence="3" id="KW-0443">Lipid metabolism</keyword>
<evidence type="ECO:0000256" key="2">
    <source>
        <dbReference type="ARBA" id="ARBA00022963"/>
    </source>
</evidence>
<dbReference type="SUPFAM" id="SSF56024">
    <property type="entry name" value="Phospholipase D/nuclease"/>
    <property type="match status" value="1"/>
</dbReference>
<dbReference type="GO" id="GO:0016891">
    <property type="term" value="F:RNA endonuclease activity producing 5'-phosphomonoesters, hydrolytic mechanism"/>
    <property type="evidence" value="ECO:0007669"/>
    <property type="project" value="TreeGrafter"/>
</dbReference>
<feature type="domain" description="PLD phosphodiesterase" evidence="7">
    <location>
        <begin position="130"/>
        <end position="157"/>
    </location>
</feature>
<dbReference type="AlphaFoldDB" id="A0A061SHQ7"/>
<dbReference type="EMBL" id="GBEZ01002466">
    <property type="protein sequence ID" value="JAC82594.1"/>
    <property type="molecule type" value="Transcribed_RNA"/>
</dbReference>
<keyword evidence="6" id="KW-0479">Metal-binding</keyword>
<dbReference type="GO" id="GO:0016042">
    <property type="term" value="P:lipid catabolic process"/>
    <property type="evidence" value="ECO:0007669"/>
    <property type="project" value="UniProtKB-KW"/>
</dbReference>
<dbReference type="PANTHER" id="PTHR43856">
    <property type="entry name" value="CARDIOLIPIN HYDROLASE"/>
    <property type="match status" value="1"/>
</dbReference>
<reference evidence="9" key="1">
    <citation type="submission" date="2014-05" db="EMBL/GenBank/DDBJ databases">
        <title>The transcriptome of the halophilic microalga Tetraselmis sp. GSL018 isolated from the Great Salt Lake, Utah.</title>
        <authorList>
            <person name="Jinkerson R.E."/>
            <person name="D'Adamo S."/>
            <person name="Posewitz M.C."/>
        </authorList>
    </citation>
    <scope>NUCLEOTIDE SEQUENCE</scope>
    <source>
        <strain evidence="9">GSL018</strain>
    </source>
</reference>
<accession>A0A061SHQ7</accession>
<dbReference type="Pfam" id="PF13091">
    <property type="entry name" value="PLDc_2"/>
    <property type="match status" value="1"/>
</dbReference>
<evidence type="ECO:0000256" key="4">
    <source>
        <dbReference type="ARBA" id="ARBA00038012"/>
    </source>
</evidence>
<evidence type="ECO:0000256" key="1">
    <source>
        <dbReference type="ARBA" id="ARBA00022801"/>
    </source>
</evidence>
<evidence type="ECO:0000259" key="7">
    <source>
        <dbReference type="PROSITE" id="PS50035"/>
    </source>
</evidence>
<evidence type="ECO:0000256" key="6">
    <source>
        <dbReference type="PROSITE-ProRule" id="PRU00723"/>
    </source>
</evidence>
<dbReference type="InterPro" id="IPR051406">
    <property type="entry name" value="PLD_domain"/>
</dbReference>
<dbReference type="PROSITE" id="PS50035">
    <property type="entry name" value="PLD"/>
    <property type="match status" value="1"/>
</dbReference>
<dbReference type="PROSITE" id="PS50103">
    <property type="entry name" value="ZF_C3H1"/>
    <property type="match status" value="1"/>
</dbReference>
<dbReference type="GO" id="GO:0008270">
    <property type="term" value="F:zinc ion binding"/>
    <property type="evidence" value="ECO:0007669"/>
    <property type="project" value="UniProtKB-KW"/>
</dbReference>
<organism evidence="9">
    <name type="scientific">Tetraselmis sp. GSL018</name>
    <dbReference type="NCBI Taxonomy" id="582737"/>
    <lineage>
        <taxon>Eukaryota</taxon>
        <taxon>Viridiplantae</taxon>
        <taxon>Chlorophyta</taxon>
        <taxon>core chlorophytes</taxon>
        <taxon>Chlorodendrophyceae</taxon>
        <taxon>Chlorodendrales</taxon>
        <taxon>Chlorodendraceae</taxon>
        <taxon>Tetraselmis</taxon>
    </lineage>
</organism>
<protein>
    <recommendedName>
        <fullName evidence="5">Mitochondrial cardiolipin hydrolase</fullName>
    </recommendedName>
</protein>
<evidence type="ECO:0000256" key="3">
    <source>
        <dbReference type="ARBA" id="ARBA00023098"/>
    </source>
</evidence>
<dbReference type="InterPro" id="IPR025202">
    <property type="entry name" value="PLD-like_dom"/>
</dbReference>
<keyword evidence="2" id="KW-0442">Lipid degradation</keyword>
<feature type="zinc finger region" description="C3H1-type" evidence="6">
    <location>
        <begin position="29"/>
        <end position="56"/>
    </location>
</feature>
<dbReference type="GO" id="GO:0005739">
    <property type="term" value="C:mitochondrion"/>
    <property type="evidence" value="ECO:0007669"/>
    <property type="project" value="TreeGrafter"/>
</dbReference>
<dbReference type="CDD" id="cd09171">
    <property type="entry name" value="PLDc_vPLD6_like"/>
    <property type="match status" value="1"/>
</dbReference>
<dbReference type="InterPro" id="IPR000571">
    <property type="entry name" value="Znf_CCCH"/>
</dbReference>
<gene>
    <name evidence="9" type="ORF">TSPGSL018_5383</name>
</gene>
<name>A0A061SHQ7_9CHLO</name>